<proteinExistence type="inferred from homology"/>
<feature type="transmembrane region" description="Helical" evidence="10">
    <location>
        <begin position="121"/>
        <end position="139"/>
    </location>
</feature>
<comment type="similarity">
    <text evidence="3">Belongs to the RBT5 family.</text>
</comment>
<dbReference type="GO" id="GO:0046872">
    <property type="term" value="F:metal ion binding"/>
    <property type="evidence" value="ECO:0007669"/>
    <property type="project" value="UniProtKB-UniRule"/>
</dbReference>
<reference evidence="12 13" key="1">
    <citation type="submission" date="2019-06" db="EMBL/GenBank/DDBJ databases">
        <title>Genome Sequence of the Brown Rot Fungal Pathogen Monilinia laxa.</title>
        <authorList>
            <person name="De Miccolis Angelini R.M."/>
            <person name="Landi L."/>
            <person name="Abate D."/>
            <person name="Pollastro S."/>
            <person name="Romanazzi G."/>
            <person name="Faretra F."/>
        </authorList>
    </citation>
    <scope>NUCLEOTIDE SEQUENCE [LARGE SCALE GENOMIC DNA]</scope>
    <source>
        <strain evidence="12 13">Mlax316</strain>
    </source>
</reference>
<gene>
    <name evidence="12" type="ORF">EYC80_004170</name>
</gene>
<keyword evidence="5" id="KW-0325">Glycoprotein</keyword>
<keyword evidence="5" id="KW-0336">GPI-anchor</keyword>
<evidence type="ECO:0000256" key="4">
    <source>
        <dbReference type="ARBA" id="ARBA00022525"/>
    </source>
</evidence>
<dbReference type="AlphaFoldDB" id="A0A5N6KMI6"/>
<evidence type="ECO:0000256" key="5">
    <source>
        <dbReference type="ARBA" id="ARBA00022622"/>
    </source>
</evidence>
<keyword evidence="9" id="KW-0408">Iron</keyword>
<comment type="subcellular location">
    <subcellularLocation>
        <location evidence="1">Membrane</location>
        <topology evidence="1">Lipid-anchor</topology>
        <topology evidence="1">GPI-anchor</topology>
    </subcellularLocation>
    <subcellularLocation>
        <location evidence="2">Secreted</location>
    </subcellularLocation>
</comment>
<evidence type="ECO:0000256" key="6">
    <source>
        <dbReference type="ARBA" id="ARBA00022729"/>
    </source>
</evidence>
<feature type="disulfide bond" evidence="9">
    <location>
        <begin position="66"/>
        <end position="73"/>
    </location>
</feature>
<evidence type="ECO:0000256" key="9">
    <source>
        <dbReference type="PROSITE-ProRule" id="PRU01356"/>
    </source>
</evidence>
<keyword evidence="6" id="KW-0732">Signal</keyword>
<dbReference type="GO" id="GO:0005576">
    <property type="term" value="C:extracellular region"/>
    <property type="evidence" value="ECO:0007669"/>
    <property type="project" value="UniProtKB-SubCell"/>
</dbReference>
<name>A0A5N6KMI6_MONLA</name>
<protein>
    <recommendedName>
        <fullName evidence="11">CFEM domain-containing protein</fullName>
    </recommendedName>
</protein>
<organism evidence="12 13">
    <name type="scientific">Monilinia laxa</name>
    <name type="common">Brown rot fungus</name>
    <name type="synonym">Sclerotinia laxa</name>
    <dbReference type="NCBI Taxonomy" id="61186"/>
    <lineage>
        <taxon>Eukaryota</taxon>
        <taxon>Fungi</taxon>
        <taxon>Dikarya</taxon>
        <taxon>Ascomycota</taxon>
        <taxon>Pezizomycotina</taxon>
        <taxon>Leotiomycetes</taxon>
        <taxon>Helotiales</taxon>
        <taxon>Sclerotiniaceae</taxon>
        <taxon>Monilinia</taxon>
    </lineage>
</organism>
<dbReference type="EMBL" id="VIGI01000001">
    <property type="protein sequence ID" value="KAB8304831.1"/>
    <property type="molecule type" value="Genomic_DNA"/>
</dbReference>
<evidence type="ECO:0000256" key="3">
    <source>
        <dbReference type="ARBA" id="ARBA00010031"/>
    </source>
</evidence>
<evidence type="ECO:0000313" key="12">
    <source>
        <dbReference type="EMBL" id="KAB8304831.1"/>
    </source>
</evidence>
<evidence type="ECO:0000256" key="7">
    <source>
        <dbReference type="ARBA" id="ARBA00023157"/>
    </source>
</evidence>
<keyword evidence="13" id="KW-1185">Reference proteome</keyword>
<feature type="domain" description="CFEM" evidence="11">
    <location>
        <begin position="24"/>
        <end position="133"/>
    </location>
</feature>
<sequence length="172" mass="18487">MFRDNKGDMKSFLSILAVMATFAMTSTAQSSLISRGSSADVLAAAEAAYPICSLKCMAKAIPSSTCLPTDVICLCTNTGLQTNITMCAMQSCTVFELLTTKNVTETMCGAPVRNRTNEPSYIGVIGGAIALVVYLLRIISSVMTVRQWGSDDWAMSSVVVSRRLRFDKSEPS</sequence>
<evidence type="ECO:0000256" key="1">
    <source>
        <dbReference type="ARBA" id="ARBA00004589"/>
    </source>
</evidence>
<keyword evidence="9" id="KW-0349">Heme</keyword>
<keyword evidence="10" id="KW-0472">Membrane</keyword>
<keyword evidence="7 9" id="KW-1015">Disulfide bond</keyword>
<feature type="disulfide bond" evidence="9">
    <location>
        <begin position="56"/>
        <end position="87"/>
    </location>
</feature>
<evidence type="ECO:0000313" key="13">
    <source>
        <dbReference type="Proteomes" id="UP000326757"/>
    </source>
</evidence>
<dbReference type="OrthoDB" id="2496787at2759"/>
<keyword evidence="9" id="KW-0479">Metal-binding</keyword>
<evidence type="ECO:0000256" key="2">
    <source>
        <dbReference type="ARBA" id="ARBA00004613"/>
    </source>
</evidence>
<dbReference type="GO" id="GO:0098552">
    <property type="term" value="C:side of membrane"/>
    <property type="evidence" value="ECO:0007669"/>
    <property type="project" value="UniProtKB-KW"/>
</dbReference>
<evidence type="ECO:0000256" key="10">
    <source>
        <dbReference type="SAM" id="Phobius"/>
    </source>
</evidence>
<feature type="disulfide bond" evidence="9">
    <location>
        <begin position="75"/>
        <end position="108"/>
    </location>
</feature>
<evidence type="ECO:0000259" key="11">
    <source>
        <dbReference type="PROSITE" id="PS52012"/>
    </source>
</evidence>
<accession>A0A5N6KMI6</accession>
<dbReference type="InterPro" id="IPR008427">
    <property type="entry name" value="Extracellular_membr_CFEM_dom"/>
</dbReference>
<comment type="caution">
    <text evidence="12">The sequence shown here is derived from an EMBL/GenBank/DDBJ whole genome shotgun (WGS) entry which is preliminary data.</text>
</comment>
<dbReference type="Proteomes" id="UP000326757">
    <property type="component" value="Unassembled WGS sequence"/>
</dbReference>
<keyword evidence="4" id="KW-0964">Secreted</keyword>
<keyword evidence="8" id="KW-0449">Lipoprotein</keyword>
<keyword evidence="10" id="KW-0812">Transmembrane</keyword>
<dbReference type="Pfam" id="PF05730">
    <property type="entry name" value="CFEM"/>
    <property type="match status" value="1"/>
</dbReference>
<feature type="binding site" description="axial binding residue" evidence="9">
    <location>
        <position position="70"/>
    </location>
    <ligand>
        <name>heme</name>
        <dbReference type="ChEBI" id="CHEBI:30413"/>
    </ligand>
    <ligandPart>
        <name>Fe</name>
        <dbReference type="ChEBI" id="CHEBI:18248"/>
    </ligandPart>
</feature>
<evidence type="ECO:0000256" key="8">
    <source>
        <dbReference type="ARBA" id="ARBA00023288"/>
    </source>
</evidence>
<keyword evidence="10" id="KW-1133">Transmembrane helix</keyword>
<dbReference type="PROSITE" id="PS52012">
    <property type="entry name" value="CFEM"/>
    <property type="match status" value="1"/>
</dbReference>
<feature type="disulfide bond" evidence="9">
    <location>
        <begin position="52"/>
        <end position="92"/>
    </location>
</feature>